<dbReference type="PANTHER" id="PTHR43537:SF5">
    <property type="entry name" value="UXU OPERON TRANSCRIPTIONAL REGULATOR"/>
    <property type="match status" value="1"/>
</dbReference>
<dbReference type="Pfam" id="PF07729">
    <property type="entry name" value="FCD"/>
    <property type="match status" value="1"/>
</dbReference>
<dbReference type="GO" id="GO:0003677">
    <property type="term" value="F:DNA binding"/>
    <property type="evidence" value="ECO:0007669"/>
    <property type="project" value="UniProtKB-KW"/>
</dbReference>
<evidence type="ECO:0000256" key="3">
    <source>
        <dbReference type="ARBA" id="ARBA00023163"/>
    </source>
</evidence>
<dbReference type="GO" id="GO:0003700">
    <property type="term" value="F:DNA-binding transcription factor activity"/>
    <property type="evidence" value="ECO:0007669"/>
    <property type="project" value="InterPro"/>
</dbReference>
<dbReference type="SUPFAM" id="SSF48008">
    <property type="entry name" value="GntR ligand-binding domain-like"/>
    <property type="match status" value="1"/>
</dbReference>
<dbReference type="InterPro" id="IPR036390">
    <property type="entry name" value="WH_DNA-bd_sf"/>
</dbReference>
<evidence type="ECO:0000313" key="5">
    <source>
        <dbReference type="EMBL" id="SEC81339.1"/>
    </source>
</evidence>
<evidence type="ECO:0000256" key="2">
    <source>
        <dbReference type="ARBA" id="ARBA00023125"/>
    </source>
</evidence>
<dbReference type="Gene3D" id="1.10.10.10">
    <property type="entry name" value="Winged helix-like DNA-binding domain superfamily/Winged helix DNA-binding domain"/>
    <property type="match status" value="1"/>
</dbReference>
<feature type="domain" description="HTH gntR-type" evidence="4">
    <location>
        <begin position="8"/>
        <end position="75"/>
    </location>
</feature>
<protein>
    <submittedName>
        <fullName evidence="5">DNA-binding transcriptional regulator, GntR family</fullName>
    </submittedName>
</protein>
<dbReference type="InterPro" id="IPR000524">
    <property type="entry name" value="Tscrpt_reg_HTH_GntR"/>
</dbReference>
<dbReference type="SMART" id="SM00895">
    <property type="entry name" value="FCD"/>
    <property type="match status" value="1"/>
</dbReference>
<organism evidence="5 6">
    <name type="scientific">Rhodococcus koreensis</name>
    <dbReference type="NCBI Taxonomy" id="99653"/>
    <lineage>
        <taxon>Bacteria</taxon>
        <taxon>Bacillati</taxon>
        <taxon>Actinomycetota</taxon>
        <taxon>Actinomycetes</taxon>
        <taxon>Mycobacteriales</taxon>
        <taxon>Nocardiaceae</taxon>
        <taxon>Rhodococcus</taxon>
    </lineage>
</organism>
<dbReference type="InterPro" id="IPR011711">
    <property type="entry name" value="GntR_C"/>
</dbReference>
<dbReference type="SUPFAM" id="SSF46785">
    <property type="entry name" value="Winged helix' DNA-binding domain"/>
    <property type="match status" value="1"/>
</dbReference>
<sequence>MSPVLQTQTTRDALVAEIRAQILGGALAPGTPLTETGLAAMFDVARPTVRSALQVLTSRHLAQQSQGRSLIVPVLDHEDVRDLYFVRIPLELEGVRVIVENGIPLGEAERYLEEMEQMPADASWADRVEVHSAFHVAIIDAVGSNRLSRIYSTLQDEMQLCLAQIQKSYPNPRDLATEHRKLLGELRSADLDRAQGEMRRHLERAVENYEST</sequence>
<dbReference type="OrthoDB" id="5243844at2"/>
<name>A0A1H4VJR4_9NOCA</name>
<dbReference type="SMART" id="SM00345">
    <property type="entry name" value="HTH_GNTR"/>
    <property type="match status" value="1"/>
</dbReference>
<reference evidence="6" key="1">
    <citation type="submission" date="2016-10" db="EMBL/GenBank/DDBJ databases">
        <authorList>
            <person name="Varghese N."/>
            <person name="Submissions S."/>
        </authorList>
    </citation>
    <scope>NUCLEOTIDE SEQUENCE [LARGE SCALE GENOMIC DNA]</scope>
    <source>
        <strain evidence="6">DSM 44498</strain>
    </source>
</reference>
<dbReference type="EMBL" id="FNSV01000005">
    <property type="protein sequence ID" value="SEC81339.1"/>
    <property type="molecule type" value="Genomic_DNA"/>
</dbReference>
<proteinExistence type="predicted"/>
<keyword evidence="6" id="KW-1185">Reference proteome</keyword>
<gene>
    <name evidence="5" type="ORF">SAMN04490239_5561</name>
</gene>
<dbReference type="InterPro" id="IPR008920">
    <property type="entry name" value="TF_FadR/GntR_C"/>
</dbReference>
<dbReference type="AlphaFoldDB" id="A0A1H4VJR4"/>
<dbReference type="PROSITE" id="PS50949">
    <property type="entry name" value="HTH_GNTR"/>
    <property type="match status" value="1"/>
</dbReference>
<dbReference type="Proteomes" id="UP000183561">
    <property type="component" value="Unassembled WGS sequence"/>
</dbReference>
<accession>A0A1H4VJR4</accession>
<evidence type="ECO:0000313" key="6">
    <source>
        <dbReference type="Proteomes" id="UP000183561"/>
    </source>
</evidence>
<dbReference type="RefSeq" id="WP_072942676.1">
    <property type="nucleotide sequence ID" value="NZ_FNSV01000005.1"/>
</dbReference>
<keyword evidence="1" id="KW-0805">Transcription regulation</keyword>
<evidence type="ECO:0000259" key="4">
    <source>
        <dbReference type="PROSITE" id="PS50949"/>
    </source>
</evidence>
<keyword evidence="2 5" id="KW-0238">DNA-binding</keyword>
<dbReference type="Gene3D" id="1.20.120.530">
    <property type="entry name" value="GntR ligand-binding domain-like"/>
    <property type="match status" value="1"/>
</dbReference>
<dbReference type="InterPro" id="IPR036388">
    <property type="entry name" value="WH-like_DNA-bd_sf"/>
</dbReference>
<evidence type="ECO:0000256" key="1">
    <source>
        <dbReference type="ARBA" id="ARBA00023015"/>
    </source>
</evidence>
<dbReference type="PANTHER" id="PTHR43537">
    <property type="entry name" value="TRANSCRIPTIONAL REGULATOR, GNTR FAMILY"/>
    <property type="match status" value="1"/>
</dbReference>
<keyword evidence="3" id="KW-0804">Transcription</keyword>
<dbReference type="Pfam" id="PF00392">
    <property type="entry name" value="GntR"/>
    <property type="match status" value="1"/>
</dbReference>